<keyword evidence="2" id="KW-1185">Reference proteome</keyword>
<sequence length="111" mass="12170">MPNTALLNATLDHICTHPDDWDQWVYRDGTAGCFAFHAALLAGAEIKDPEDSGSTTLRCNEAARALGFSEGERITIEGFAQRALELDGNGVLFDPHHTLEDLERMVAELSQ</sequence>
<dbReference type="EMBL" id="CP031320">
    <property type="protein sequence ID" value="AXK35786.1"/>
    <property type="molecule type" value="Genomic_DNA"/>
</dbReference>
<proteinExistence type="predicted"/>
<dbReference type="Proteomes" id="UP000254425">
    <property type="component" value="Chromosome"/>
</dbReference>
<reference evidence="1 2" key="1">
    <citation type="submission" date="2018-07" db="EMBL/GenBank/DDBJ databases">
        <title>Draft genome of the type strain Streptomyces armeniacus ATCC 15676.</title>
        <authorList>
            <person name="Labana P."/>
            <person name="Gosse J.T."/>
            <person name="Boddy C.N."/>
        </authorList>
    </citation>
    <scope>NUCLEOTIDE SEQUENCE [LARGE SCALE GENOMIC DNA]</scope>
    <source>
        <strain evidence="1 2">ATCC 15676</strain>
    </source>
</reference>
<gene>
    <name evidence="1" type="ORF">DVA86_27295</name>
</gene>
<organism evidence="1 2">
    <name type="scientific">Streptomyces armeniacus</name>
    <dbReference type="NCBI Taxonomy" id="83291"/>
    <lineage>
        <taxon>Bacteria</taxon>
        <taxon>Bacillati</taxon>
        <taxon>Actinomycetota</taxon>
        <taxon>Actinomycetes</taxon>
        <taxon>Kitasatosporales</taxon>
        <taxon>Streptomycetaceae</taxon>
        <taxon>Streptomyces</taxon>
    </lineage>
</organism>
<name>A0A345XVX0_9ACTN</name>
<evidence type="ECO:0000313" key="1">
    <source>
        <dbReference type="EMBL" id="AXK35786.1"/>
    </source>
</evidence>
<protein>
    <submittedName>
        <fullName evidence="1">Uncharacterized protein</fullName>
    </submittedName>
</protein>
<dbReference type="KEGG" id="sarm:DVA86_27295"/>
<dbReference type="AlphaFoldDB" id="A0A345XVX0"/>
<evidence type="ECO:0000313" key="2">
    <source>
        <dbReference type="Proteomes" id="UP000254425"/>
    </source>
</evidence>
<accession>A0A345XVX0</accession>
<dbReference type="RefSeq" id="WP_208882206.1">
    <property type="nucleotide sequence ID" value="NZ_CP031320.1"/>
</dbReference>